<dbReference type="HOGENOM" id="CLU_101329_0_0_3"/>
<sequence length="215" mass="25099">MTIVETRHGTSLHHDRGKPITLYKPMTLYKGKYRVESTRLPHRDYSANGWYFVTICTRDRTFFFGDVISGEIHLSKIGQIAQQFWAEIPTHFKYVCIDAYVIMPNHIHGIIVIDRPHNTETRHGTSLHQSPSQSKDSANKFGPLKPNSLQSIVNGYKSSVTRWCRQNGHESFAWQPRFYDHIIRADESLDRIRDYIINNPAKWEDDKDNPANLWM</sequence>
<proteinExistence type="predicted"/>
<dbReference type="InterPro" id="IPR002686">
    <property type="entry name" value="Transposase_17"/>
</dbReference>
<dbReference type="eggNOG" id="COG1943">
    <property type="taxonomic scope" value="Bacteria"/>
</dbReference>
<gene>
    <name evidence="3" type="ORF">MC7420_7927</name>
</gene>
<evidence type="ECO:0000313" key="3">
    <source>
        <dbReference type="EMBL" id="EDX78189.1"/>
    </source>
</evidence>
<feature type="region of interest" description="Disordered" evidence="1">
    <location>
        <begin position="120"/>
        <end position="146"/>
    </location>
</feature>
<protein>
    <recommendedName>
        <fullName evidence="2">Transposase IS200-like domain-containing protein</fullName>
    </recommendedName>
</protein>
<evidence type="ECO:0000256" key="1">
    <source>
        <dbReference type="SAM" id="MobiDB-lite"/>
    </source>
</evidence>
<dbReference type="Gene3D" id="3.30.70.1290">
    <property type="entry name" value="Transposase IS200-like"/>
    <property type="match status" value="1"/>
</dbReference>
<evidence type="ECO:0000313" key="4">
    <source>
        <dbReference type="Proteomes" id="UP000003835"/>
    </source>
</evidence>
<dbReference type="AlphaFoldDB" id="B4VJ62"/>
<evidence type="ECO:0000259" key="2">
    <source>
        <dbReference type="SMART" id="SM01321"/>
    </source>
</evidence>
<accession>B4VJ62</accession>
<feature type="domain" description="Transposase IS200-like" evidence="2">
    <location>
        <begin position="46"/>
        <end position="199"/>
    </location>
</feature>
<dbReference type="Proteomes" id="UP000003835">
    <property type="component" value="Unassembled WGS sequence"/>
</dbReference>
<dbReference type="InterPro" id="IPR052715">
    <property type="entry name" value="RAYT_transposase"/>
</dbReference>
<dbReference type="EMBL" id="DS989842">
    <property type="protein sequence ID" value="EDX78189.1"/>
    <property type="molecule type" value="Genomic_DNA"/>
</dbReference>
<feature type="compositionally biased region" description="Polar residues" evidence="1">
    <location>
        <begin position="124"/>
        <end position="136"/>
    </location>
</feature>
<dbReference type="SMART" id="SM01321">
    <property type="entry name" value="Y1_Tnp"/>
    <property type="match status" value="1"/>
</dbReference>
<dbReference type="PANTHER" id="PTHR36966">
    <property type="entry name" value="REP-ASSOCIATED TYROSINE TRANSPOSASE"/>
    <property type="match status" value="1"/>
</dbReference>
<dbReference type="InterPro" id="IPR036515">
    <property type="entry name" value="Transposase_17_sf"/>
</dbReference>
<dbReference type="STRING" id="118168.MC7420_7927"/>
<dbReference type="GO" id="GO:0004803">
    <property type="term" value="F:transposase activity"/>
    <property type="evidence" value="ECO:0007669"/>
    <property type="project" value="InterPro"/>
</dbReference>
<dbReference type="GO" id="GO:0006313">
    <property type="term" value="P:DNA transposition"/>
    <property type="evidence" value="ECO:0007669"/>
    <property type="project" value="InterPro"/>
</dbReference>
<reference evidence="3 4" key="1">
    <citation type="submission" date="2008-07" db="EMBL/GenBank/DDBJ databases">
        <authorList>
            <person name="Tandeau de Marsac N."/>
            <person name="Ferriera S."/>
            <person name="Johnson J."/>
            <person name="Kravitz S."/>
            <person name="Beeson K."/>
            <person name="Sutton G."/>
            <person name="Rogers Y.-H."/>
            <person name="Friedman R."/>
            <person name="Frazier M."/>
            <person name="Venter J.C."/>
        </authorList>
    </citation>
    <scope>NUCLEOTIDE SEQUENCE [LARGE SCALE GENOMIC DNA]</scope>
    <source>
        <strain evidence="3 4">PCC 7420</strain>
    </source>
</reference>
<keyword evidence="4" id="KW-1185">Reference proteome</keyword>
<dbReference type="PANTHER" id="PTHR36966:SF1">
    <property type="entry name" value="REP-ASSOCIATED TYROSINE TRANSPOSASE"/>
    <property type="match status" value="1"/>
</dbReference>
<dbReference type="SUPFAM" id="SSF143422">
    <property type="entry name" value="Transposase IS200-like"/>
    <property type="match status" value="1"/>
</dbReference>
<name>B4VJ62_9CYAN</name>
<dbReference type="GO" id="GO:0043565">
    <property type="term" value="F:sequence-specific DNA binding"/>
    <property type="evidence" value="ECO:0007669"/>
    <property type="project" value="TreeGrafter"/>
</dbReference>
<organism evidence="3 4">
    <name type="scientific">Coleofasciculus chthonoplastes PCC 7420</name>
    <dbReference type="NCBI Taxonomy" id="118168"/>
    <lineage>
        <taxon>Bacteria</taxon>
        <taxon>Bacillati</taxon>
        <taxon>Cyanobacteriota</taxon>
        <taxon>Cyanophyceae</taxon>
        <taxon>Coleofasciculales</taxon>
        <taxon>Coleofasciculaceae</taxon>
        <taxon>Coleofasciculus</taxon>
    </lineage>
</organism>